<dbReference type="AlphaFoldDB" id="A0A8E2AW32"/>
<accession>A0A8E2AW32</accession>
<sequence length="132" mass="15665">MLVRRVILMPVQLFESSWTMTSHIKLDKPTFIRLIWLERAISNSMNLHCLHYFRRTLVIRSWRMAFAAVQLMLLALPRRLDAWFIWALLNSLSLAFPRTAFPLQSSPRASCTTLLYCLCQTFHPWHRSSYTH</sequence>
<evidence type="ECO:0000313" key="2">
    <source>
        <dbReference type="Proteomes" id="UP000250043"/>
    </source>
</evidence>
<gene>
    <name evidence="1" type="ORF">OBBRIDRAFT_511756</name>
</gene>
<protein>
    <submittedName>
        <fullName evidence="1">Uncharacterized protein</fullName>
    </submittedName>
</protein>
<dbReference type="EMBL" id="KV722381">
    <property type="protein sequence ID" value="OCH91656.1"/>
    <property type="molecule type" value="Genomic_DNA"/>
</dbReference>
<proteinExistence type="predicted"/>
<evidence type="ECO:0000313" key="1">
    <source>
        <dbReference type="EMBL" id="OCH91656.1"/>
    </source>
</evidence>
<organism evidence="1 2">
    <name type="scientific">Obba rivulosa</name>
    <dbReference type="NCBI Taxonomy" id="1052685"/>
    <lineage>
        <taxon>Eukaryota</taxon>
        <taxon>Fungi</taxon>
        <taxon>Dikarya</taxon>
        <taxon>Basidiomycota</taxon>
        <taxon>Agaricomycotina</taxon>
        <taxon>Agaricomycetes</taxon>
        <taxon>Polyporales</taxon>
        <taxon>Gelatoporiaceae</taxon>
        <taxon>Obba</taxon>
    </lineage>
</organism>
<dbReference type="Proteomes" id="UP000250043">
    <property type="component" value="Unassembled WGS sequence"/>
</dbReference>
<reference evidence="1 2" key="1">
    <citation type="submission" date="2016-07" db="EMBL/GenBank/DDBJ databases">
        <title>Draft genome of the white-rot fungus Obba rivulosa 3A-2.</title>
        <authorList>
            <consortium name="DOE Joint Genome Institute"/>
            <person name="Miettinen O."/>
            <person name="Riley R."/>
            <person name="Acob R."/>
            <person name="Barry K."/>
            <person name="Cullen D."/>
            <person name="De Vries R."/>
            <person name="Hainaut M."/>
            <person name="Hatakka A."/>
            <person name="Henrissat B."/>
            <person name="Hilden K."/>
            <person name="Kuo R."/>
            <person name="Labutti K."/>
            <person name="Lipzen A."/>
            <person name="Makela M.R."/>
            <person name="Sandor L."/>
            <person name="Spatafora J.W."/>
            <person name="Grigoriev I.V."/>
            <person name="Hibbett D.S."/>
        </authorList>
    </citation>
    <scope>NUCLEOTIDE SEQUENCE [LARGE SCALE GENOMIC DNA]</scope>
    <source>
        <strain evidence="1 2">3A-2</strain>
    </source>
</reference>
<keyword evidence="2" id="KW-1185">Reference proteome</keyword>
<name>A0A8E2AW32_9APHY</name>